<feature type="chain" id="PRO_5005188044" evidence="2">
    <location>
        <begin position="23"/>
        <end position="439"/>
    </location>
</feature>
<name>A0A0G4F3R2_9ALVE</name>
<evidence type="ECO:0000256" key="2">
    <source>
        <dbReference type="SAM" id="SignalP"/>
    </source>
</evidence>
<feature type="compositionally biased region" description="Basic and acidic residues" evidence="1">
    <location>
        <begin position="67"/>
        <end position="79"/>
    </location>
</feature>
<dbReference type="AlphaFoldDB" id="A0A0G4F3R2"/>
<protein>
    <submittedName>
        <fullName evidence="3">Uncharacterized protein</fullName>
    </submittedName>
</protein>
<dbReference type="VEuPathDB" id="CryptoDB:Cvel_14917"/>
<organism evidence="3">
    <name type="scientific">Chromera velia CCMP2878</name>
    <dbReference type="NCBI Taxonomy" id="1169474"/>
    <lineage>
        <taxon>Eukaryota</taxon>
        <taxon>Sar</taxon>
        <taxon>Alveolata</taxon>
        <taxon>Colpodellida</taxon>
        <taxon>Chromeraceae</taxon>
        <taxon>Chromera</taxon>
    </lineage>
</organism>
<proteinExistence type="predicted"/>
<evidence type="ECO:0000256" key="1">
    <source>
        <dbReference type="SAM" id="MobiDB-lite"/>
    </source>
</evidence>
<feature type="compositionally biased region" description="Basic and acidic residues" evidence="1">
    <location>
        <begin position="107"/>
        <end position="117"/>
    </location>
</feature>
<reference evidence="3" key="1">
    <citation type="submission" date="2014-11" db="EMBL/GenBank/DDBJ databases">
        <authorList>
            <person name="Otto D Thomas"/>
            <person name="Naeem Raeece"/>
        </authorList>
    </citation>
    <scope>NUCLEOTIDE SEQUENCE</scope>
</reference>
<dbReference type="EMBL" id="CDMZ01000090">
    <property type="protein sequence ID" value="CEM06475.1"/>
    <property type="molecule type" value="Genomic_DNA"/>
</dbReference>
<feature type="region of interest" description="Disordered" evidence="1">
    <location>
        <begin position="43"/>
        <end position="117"/>
    </location>
</feature>
<evidence type="ECO:0000313" key="3">
    <source>
        <dbReference type="EMBL" id="CEM06475.1"/>
    </source>
</evidence>
<feature type="signal peptide" evidence="2">
    <location>
        <begin position="1"/>
        <end position="22"/>
    </location>
</feature>
<gene>
    <name evidence="3" type="ORF">Cvel_14917</name>
</gene>
<sequence>MLQIVFCLLFALFGSANQSVAANVMGMGKWKKRPTSTAGGVHFVQPHNPHPPQEPSGEEATAPAVANEDKERLPKRFYPENHQLVETGDWGEEGSERECEKEDEEIKDTPPTEEEQQRQRLENMCKSQLIAEILSQQRSFNLLKQENKDLKATIGHKRVALKNMRERSRYYETKSAALVRDLINASDTPSLLKAAALSLEEKKGEGEAVFFSAFLKNLAKNEAYDSKGRRHEKAVKDFATHVLHWGGQKVFDFLEKNLEGFPSRKTIERHAKVIFLARPGLSDETLDFVAEQFKGKLVHMAEDATRMKNIMEAHDGTGQLFGFISKDPFSTHVPVVGIWEELRHEYDNYDLGKYVYTFCITPVDGEKPPICIATFLTDNKFNTADVKCPPFSSSLPFSWPLALAFMPLHISRSLSYVAEEAQSSFEGEGYQRRLSWLRR</sequence>
<keyword evidence="2" id="KW-0732">Signal</keyword>
<accession>A0A0G4F3R2</accession>